<name>A0A2S2P1Y9_SCHGA</name>
<dbReference type="EMBL" id="GGMR01010858">
    <property type="protein sequence ID" value="MBY23477.1"/>
    <property type="molecule type" value="Transcribed_RNA"/>
</dbReference>
<gene>
    <name evidence="1" type="ORF">g.42259</name>
</gene>
<protein>
    <submittedName>
        <fullName evidence="1">Uncharacterized protein</fullName>
    </submittedName>
</protein>
<dbReference type="AlphaFoldDB" id="A0A2S2P1Y9"/>
<sequence length="136" mass="16139">MRANDISILLSARAYEGFEICRRKSFHGRLGDWLLFQIQKALPWDFIINSQVKDILMFLAKETIQCLIDRVFENRKCKDSCDENNLAVMKKTKYRSIQVDEVISVTTSVWKIPLKEIQYLYKEEDTFFNEQLIFDS</sequence>
<proteinExistence type="predicted"/>
<accession>A0A2S2P1Y9</accession>
<evidence type="ECO:0000313" key="1">
    <source>
        <dbReference type="EMBL" id="MBY23477.1"/>
    </source>
</evidence>
<reference evidence="1" key="1">
    <citation type="submission" date="2018-04" db="EMBL/GenBank/DDBJ databases">
        <title>Transcriptome of Schizaphis graminum biotype I.</title>
        <authorList>
            <person name="Scully E.D."/>
            <person name="Geib S.M."/>
            <person name="Palmer N.A."/>
            <person name="Koch K."/>
            <person name="Bradshaw J."/>
            <person name="Heng-Moss T."/>
            <person name="Sarath G."/>
        </authorList>
    </citation>
    <scope>NUCLEOTIDE SEQUENCE</scope>
</reference>
<organism evidence="1">
    <name type="scientific">Schizaphis graminum</name>
    <name type="common">Green bug aphid</name>
    <dbReference type="NCBI Taxonomy" id="13262"/>
    <lineage>
        <taxon>Eukaryota</taxon>
        <taxon>Metazoa</taxon>
        <taxon>Ecdysozoa</taxon>
        <taxon>Arthropoda</taxon>
        <taxon>Hexapoda</taxon>
        <taxon>Insecta</taxon>
        <taxon>Pterygota</taxon>
        <taxon>Neoptera</taxon>
        <taxon>Paraneoptera</taxon>
        <taxon>Hemiptera</taxon>
        <taxon>Sternorrhyncha</taxon>
        <taxon>Aphidomorpha</taxon>
        <taxon>Aphidoidea</taxon>
        <taxon>Aphididae</taxon>
        <taxon>Aphidini</taxon>
        <taxon>Schizaphis</taxon>
    </lineage>
</organism>